<evidence type="ECO:0000313" key="5">
    <source>
        <dbReference type="EMBL" id="QGR00097.1"/>
    </source>
</evidence>
<dbReference type="InterPro" id="IPR050763">
    <property type="entry name" value="ABC_transporter_ATP-binding"/>
</dbReference>
<protein>
    <submittedName>
        <fullName evidence="5">ATP-binding cassette domain-containing protein</fullName>
    </submittedName>
</protein>
<evidence type="ECO:0000259" key="4">
    <source>
        <dbReference type="PROSITE" id="PS50893"/>
    </source>
</evidence>
<evidence type="ECO:0000256" key="2">
    <source>
        <dbReference type="ARBA" id="ARBA00022741"/>
    </source>
</evidence>
<name>A0A6B8RYD9_9BACL</name>
<dbReference type="KEGG" id="ppsc:EHS13_14600"/>
<evidence type="ECO:0000256" key="1">
    <source>
        <dbReference type="ARBA" id="ARBA00022448"/>
    </source>
</evidence>
<reference evidence="6" key="1">
    <citation type="submission" date="2018-11" db="EMBL/GenBank/DDBJ databases">
        <title>Complete genome sequence of Paenibacillus sp. ML311-T8.</title>
        <authorList>
            <person name="Nam Y.-D."/>
            <person name="Kang J."/>
            <person name="Chung W.-H."/>
            <person name="Park Y.S."/>
        </authorList>
    </citation>
    <scope>NUCLEOTIDE SEQUENCE [LARGE SCALE GENOMIC DNA]</scope>
    <source>
        <strain evidence="6">ML311-T8</strain>
    </source>
</reference>
<dbReference type="PANTHER" id="PTHR42711">
    <property type="entry name" value="ABC TRANSPORTER ATP-BINDING PROTEIN"/>
    <property type="match status" value="1"/>
</dbReference>
<keyword evidence="3 5" id="KW-0067">ATP-binding</keyword>
<dbReference type="Pfam" id="PF00005">
    <property type="entry name" value="ABC_tran"/>
    <property type="match status" value="1"/>
</dbReference>
<evidence type="ECO:0000313" key="6">
    <source>
        <dbReference type="Proteomes" id="UP000426246"/>
    </source>
</evidence>
<dbReference type="GO" id="GO:0005524">
    <property type="term" value="F:ATP binding"/>
    <property type="evidence" value="ECO:0007669"/>
    <property type="project" value="UniProtKB-KW"/>
</dbReference>
<dbReference type="Gene3D" id="3.40.50.300">
    <property type="entry name" value="P-loop containing nucleotide triphosphate hydrolases"/>
    <property type="match status" value="1"/>
</dbReference>
<dbReference type="InterPro" id="IPR003593">
    <property type="entry name" value="AAA+_ATPase"/>
</dbReference>
<evidence type="ECO:0000256" key="3">
    <source>
        <dbReference type="ARBA" id="ARBA00022840"/>
    </source>
</evidence>
<dbReference type="EMBL" id="CP034235">
    <property type="protein sequence ID" value="QGR00097.1"/>
    <property type="molecule type" value="Genomic_DNA"/>
</dbReference>
<dbReference type="AlphaFoldDB" id="A0A6B8RYD9"/>
<proteinExistence type="predicted"/>
<gene>
    <name evidence="5" type="ORF">EHS13_14600</name>
</gene>
<feature type="domain" description="ABC transporter" evidence="4">
    <location>
        <begin position="4"/>
        <end position="257"/>
    </location>
</feature>
<organism evidence="5 6">
    <name type="scientific">Paenibacillus psychroresistens</name>
    <dbReference type="NCBI Taxonomy" id="1778678"/>
    <lineage>
        <taxon>Bacteria</taxon>
        <taxon>Bacillati</taxon>
        <taxon>Bacillota</taxon>
        <taxon>Bacilli</taxon>
        <taxon>Bacillales</taxon>
        <taxon>Paenibacillaceae</taxon>
        <taxon>Paenibacillus</taxon>
    </lineage>
</organism>
<keyword evidence="1" id="KW-0813">Transport</keyword>
<dbReference type="GO" id="GO:0016887">
    <property type="term" value="F:ATP hydrolysis activity"/>
    <property type="evidence" value="ECO:0007669"/>
    <property type="project" value="InterPro"/>
</dbReference>
<dbReference type="SMART" id="SM00382">
    <property type="entry name" value="AAA"/>
    <property type="match status" value="1"/>
</dbReference>
<dbReference type="InterPro" id="IPR027417">
    <property type="entry name" value="P-loop_NTPase"/>
</dbReference>
<dbReference type="OrthoDB" id="9804819at2"/>
<keyword evidence="2" id="KW-0547">Nucleotide-binding</keyword>
<dbReference type="SUPFAM" id="SSF52540">
    <property type="entry name" value="P-loop containing nucleoside triphosphate hydrolases"/>
    <property type="match status" value="1"/>
</dbReference>
<dbReference type="PANTHER" id="PTHR42711:SF4">
    <property type="entry name" value="ABC TRANSPORTER RELATED"/>
    <property type="match status" value="1"/>
</dbReference>
<dbReference type="InterPro" id="IPR003439">
    <property type="entry name" value="ABC_transporter-like_ATP-bd"/>
</dbReference>
<dbReference type="PROSITE" id="PS50893">
    <property type="entry name" value="ABC_TRANSPORTER_2"/>
    <property type="match status" value="1"/>
</dbReference>
<keyword evidence="6" id="KW-1185">Reference proteome</keyword>
<dbReference type="Proteomes" id="UP000426246">
    <property type="component" value="Chromosome"/>
</dbReference>
<sequence>MPTIRIESLNKSFQVKKKQAGLGASLKGLFNPKYEEKLAVNNINFTVEQGELLAFLGPNGAGKSTTIKMLTGILHPSSGSAEVLGYSPWNQRKKLAFHIGSVFGQKSQLWYHLPPSDTFELMSRIYEIRRSDYLERRDHLVRSFELEPYFHIPVRKMSLGERMRCEIAVALLHRPKVVFLDEPTIGLDVVVKLRIRELIREMNREEGTTIFLTSHDAGDVEQLCERAIVINHGKIILDDKVTKLKKELLTHKKIRLLLAEEPHSFAINGATVIARDGLQYTLSVDTSLVPIESVLEQLIHQCRIHDVTIEDPPMEEIITHIYAQKNTSASMGVN</sequence>
<accession>A0A6B8RYD9</accession>